<keyword evidence="1" id="KW-0175">Coiled coil</keyword>
<proteinExistence type="predicted"/>
<feature type="transmembrane region" description="Helical" evidence="2">
    <location>
        <begin position="351"/>
        <end position="373"/>
    </location>
</feature>
<dbReference type="PANTHER" id="PTHR23302:SF24">
    <property type="entry name" value="TMC DOMAIN-CONTAINING PROTEIN"/>
    <property type="match status" value="1"/>
</dbReference>
<evidence type="ECO:0000256" key="2">
    <source>
        <dbReference type="SAM" id="Phobius"/>
    </source>
</evidence>
<dbReference type="EMBL" id="CCKQ01005874">
    <property type="protein sequence ID" value="CDW77146.1"/>
    <property type="molecule type" value="Genomic_DNA"/>
</dbReference>
<feature type="transmembrane region" description="Helical" evidence="2">
    <location>
        <begin position="772"/>
        <end position="798"/>
    </location>
</feature>
<feature type="transmembrane region" description="Helical" evidence="2">
    <location>
        <begin position="493"/>
        <end position="511"/>
    </location>
</feature>
<dbReference type="GO" id="GO:0008381">
    <property type="term" value="F:mechanosensitive monoatomic ion channel activity"/>
    <property type="evidence" value="ECO:0007669"/>
    <property type="project" value="TreeGrafter"/>
</dbReference>
<reference evidence="3 4" key="1">
    <citation type="submission" date="2014-06" db="EMBL/GenBank/DDBJ databases">
        <authorList>
            <person name="Swart Estienne"/>
        </authorList>
    </citation>
    <scope>NUCLEOTIDE SEQUENCE [LARGE SCALE GENOMIC DNA]</scope>
    <source>
        <strain evidence="3 4">130c</strain>
    </source>
</reference>
<feature type="transmembrane region" description="Helical" evidence="2">
    <location>
        <begin position="660"/>
        <end position="687"/>
    </location>
</feature>
<protein>
    <submittedName>
        <fullName evidence="3">Uncharacterized protein</fullName>
    </submittedName>
</protein>
<keyword evidence="4" id="KW-1185">Reference proteome</keyword>
<feature type="transmembrane region" description="Helical" evidence="2">
    <location>
        <begin position="532"/>
        <end position="551"/>
    </location>
</feature>
<dbReference type="Proteomes" id="UP000039865">
    <property type="component" value="Unassembled WGS sequence"/>
</dbReference>
<dbReference type="PANTHER" id="PTHR23302">
    <property type="entry name" value="TRANSMEMBRANE CHANNEL-RELATED"/>
    <property type="match status" value="1"/>
</dbReference>
<keyword evidence="2" id="KW-0812">Transmembrane</keyword>
<evidence type="ECO:0000256" key="1">
    <source>
        <dbReference type="SAM" id="Coils"/>
    </source>
</evidence>
<keyword evidence="2" id="KW-0472">Membrane</keyword>
<evidence type="ECO:0000313" key="4">
    <source>
        <dbReference type="Proteomes" id="UP000039865"/>
    </source>
</evidence>
<name>A0A078A8M5_STYLE</name>
<dbReference type="OMA" id="KKYTLMR"/>
<sequence length="843" mass="99787">MDNSQLQLLKSDYEYLSPPVLVQDEEDDSHRPLNQHRNQISAVNYSLNKGSYKSPNILTQNQDYFKINSAIPSSRTDEESTRELTRVNLDKIGKDNLIKIAQLRKRFDGCQDAILGTLNSINNSSNLLEYQKKMAENQVRVDKAIETYNAILQQKEVYKSKLYEIKKENLKVVRKTENVNEEIKELEEALKSGLEVAKNGMGGYGGYGLQRNNKYGNIDEATRLEREKMKKNLYVGVDYIGDEDIRLNSDVKHKSKWEIIKEKMSRFIERISPLRADIHYIEARYDKSITNFFVFFKFIYYMSILSFLIFIYLCSNHARVYLFQKSNLTQVCDQFYPCSLFYARFQSSQKLQYAMTLFIFIVVGYAGCIYQWIQFDKKSKHYDLFLKDNIIYGRALLNCWDWRMCDQQSVETQKSQIFNEIKLKLREDRIREEIKHRTDEEKCRLVIKRVITMILSFIVLVIGWGIIILLSIYENDMQDYVSQYNKFLGTWTPTALVTVVNFIVPKILGIITDFEEWEFASTQMRHEVWRSYLAGILNNLIFAVIYSEVFIDKPFLRDTFIADFQQANKGSLRFPCREDMIAVQYIKLVRNFFKVQLLQLLSETIIRYLYYGYWIAHHKVVSLFKGDDWKKPFETADVLIIHLYQQYFQELVWLLSYQQIIWFNFIFSPFTAVIAPFLLYLHFKFVYLRLTKMKIQPEGSSNDDKIGYFIMVFMNITFLCIVVLIGFMLFYPAPHYYNLKKPKEFCGAFGSGEYWYEIIEDAITKGTIGEVLFAYIISNNILLSFLCIILSALASVYWKNIMMLLKYIDVKTKEVEYNIDDLQYKLRSLQQKDKFFRDNRKIE</sequence>
<dbReference type="InterPro" id="IPR038900">
    <property type="entry name" value="TMC"/>
</dbReference>
<dbReference type="AlphaFoldDB" id="A0A078A8M5"/>
<dbReference type="GO" id="GO:0005886">
    <property type="term" value="C:plasma membrane"/>
    <property type="evidence" value="ECO:0007669"/>
    <property type="project" value="InterPro"/>
</dbReference>
<keyword evidence="2" id="KW-1133">Transmembrane helix</keyword>
<gene>
    <name evidence="3" type="primary">Contig3501.g3740</name>
    <name evidence="3" type="ORF">STYLEM_6116</name>
</gene>
<feature type="transmembrane region" description="Helical" evidence="2">
    <location>
        <begin position="708"/>
        <end position="731"/>
    </location>
</feature>
<feature type="transmembrane region" description="Helical" evidence="2">
    <location>
        <begin position="450"/>
        <end position="473"/>
    </location>
</feature>
<dbReference type="OrthoDB" id="312275at2759"/>
<feature type="coiled-coil region" evidence="1">
    <location>
        <begin position="169"/>
        <end position="196"/>
    </location>
</feature>
<organism evidence="3 4">
    <name type="scientific">Stylonychia lemnae</name>
    <name type="common">Ciliate</name>
    <dbReference type="NCBI Taxonomy" id="5949"/>
    <lineage>
        <taxon>Eukaryota</taxon>
        <taxon>Sar</taxon>
        <taxon>Alveolata</taxon>
        <taxon>Ciliophora</taxon>
        <taxon>Intramacronucleata</taxon>
        <taxon>Spirotrichea</taxon>
        <taxon>Stichotrichia</taxon>
        <taxon>Sporadotrichida</taxon>
        <taxon>Oxytrichidae</taxon>
        <taxon>Stylonychinae</taxon>
        <taxon>Stylonychia</taxon>
    </lineage>
</organism>
<evidence type="ECO:0000313" key="3">
    <source>
        <dbReference type="EMBL" id="CDW77146.1"/>
    </source>
</evidence>
<dbReference type="InParanoid" id="A0A078A8M5"/>
<accession>A0A078A8M5</accession>
<feature type="transmembrane region" description="Helical" evidence="2">
    <location>
        <begin position="292"/>
        <end position="313"/>
    </location>
</feature>